<keyword evidence="1" id="KW-1133">Transmembrane helix</keyword>
<sequence>MASLEQSGGVAATVHHEKLAAAKSGEGDDDLHHIKALEQVVQSARAGAEKEQKLTLITGHQTGAYPRELIGLTPNGCVSELIRYRLTVIRSLSLLVCWMAIFLTAQNVQTLVAS</sequence>
<keyword evidence="1" id="KW-0812">Transmembrane</keyword>
<feature type="transmembrane region" description="Helical" evidence="1">
    <location>
        <begin position="92"/>
        <end position="112"/>
    </location>
</feature>
<evidence type="ECO:0000256" key="1">
    <source>
        <dbReference type="SAM" id="Phobius"/>
    </source>
</evidence>
<proteinExistence type="predicted"/>
<reference evidence="2 3" key="1">
    <citation type="journal article" date="2024" name="J. Plant Pathol.">
        <title>Sequence and assembly of the genome of Seiridium unicorne, isolate CBS 538.82, causal agent of cypress canker disease.</title>
        <authorList>
            <person name="Scali E."/>
            <person name="Rocca G.D."/>
            <person name="Danti R."/>
            <person name="Garbelotto M."/>
            <person name="Barberini S."/>
            <person name="Baroncelli R."/>
            <person name="Emiliani G."/>
        </authorList>
    </citation>
    <scope>NUCLEOTIDE SEQUENCE [LARGE SCALE GENOMIC DNA]</scope>
    <source>
        <strain evidence="2 3">BM-138-508</strain>
    </source>
</reference>
<dbReference type="EMBL" id="JARVKF010000079">
    <property type="protein sequence ID" value="KAK9423344.1"/>
    <property type="molecule type" value="Genomic_DNA"/>
</dbReference>
<dbReference type="Proteomes" id="UP001408356">
    <property type="component" value="Unassembled WGS sequence"/>
</dbReference>
<comment type="caution">
    <text evidence="2">The sequence shown here is derived from an EMBL/GenBank/DDBJ whole genome shotgun (WGS) entry which is preliminary data.</text>
</comment>
<accession>A0ABR2V9X0</accession>
<name>A0ABR2V9X0_9PEZI</name>
<evidence type="ECO:0000313" key="2">
    <source>
        <dbReference type="EMBL" id="KAK9423344.1"/>
    </source>
</evidence>
<protein>
    <submittedName>
        <fullName evidence="2">Major facilitator superfamily (MFS) profile domain-containing protein</fullName>
    </submittedName>
</protein>
<organism evidence="2 3">
    <name type="scientific">Seiridium unicorne</name>
    <dbReference type="NCBI Taxonomy" id="138068"/>
    <lineage>
        <taxon>Eukaryota</taxon>
        <taxon>Fungi</taxon>
        <taxon>Dikarya</taxon>
        <taxon>Ascomycota</taxon>
        <taxon>Pezizomycotina</taxon>
        <taxon>Sordariomycetes</taxon>
        <taxon>Xylariomycetidae</taxon>
        <taxon>Amphisphaeriales</taxon>
        <taxon>Sporocadaceae</taxon>
        <taxon>Seiridium</taxon>
    </lineage>
</organism>
<gene>
    <name evidence="2" type="ORF">SUNI508_04238</name>
</gene>
<keyword evidence="1" id="KW-0472">Membrane</keyword>
<evidence type="ECO:0000313" key="3">
    <source>
        <dbReference type="Proteomes" id="UP001408356"/>
    </source>
</evidence>
<keyword evidence="3" id="KW-1185">Reference proteome</keyword>